<comment type="caution">
    <text evidence="1">The sequence shown here is derived from an EMBL/GenBank/DDBJ whole genome shotgun (WGS) entry which is preliminary data.</text>
</comment>
<dbReference type="Proteomes" id="UP000185604">
    <property type="component" value="Unassembled WGS sequence"/>
</dbReference>
<proteinExistence type="predicted"/>
<dbReference type="EMBL" id="LKPO01000027">
    <property type="protein sequence ID" value="OLF87058.1"/>
    <property type="molecule type" value="Genomic_DNA"/>
</dbReference>
<accession>A0A7Z0WUF5</accession>
<sequence length="42" mass="4788">MLRVDGRKLRQIKQVDGLLFLFHPGRIISGFCNDFSPPSISK</sequence>
<protein>
    <submittedName>
        <fullName evidence="1">Uncharacterized protein</fullName>
    </submittedName>
</protein>
<name>A0A7Z0WUF5_9BACI</name>
<evidence type="ECO:0000313" key="2">
    <source>
        <dbReference type="Proteomes" id="UP000185604"/>
    </source>
</evidence>
<evidence type="ECO:0000313" key="1">
    <source>
        <dbReference type="EMBL" id="OLF87058.1"/>
    </source>
</evidence>
<organism evidence="1 2">
    <name type="scientific">Bacillus paralicheniformis</name>
    <dbReference type="NCBI Taxonomy" id="1648923"/>
    <lineage>
        <taxon>Bacteria</taxon>
        <taxon>Bacillati</taxon>
        <taxon>Bacillota</taxon>
        <taxon>Bacilli</taxon>
        <taxon>Bacillales</taxon>
        <taxon>Bacillaceae</taxon>
        <taxon>Bacillus</taxon>
    </lineage>
</organism>
<dbReference type="AlphaFoldDB" id="A0A7Z0WUF5"/>
<gene>
    <name evidence="1" type="ORF">B4121_4507</name>
</gene>
<reference evidence="1 2" key="1">
    <citation type="journal article" date="2016" name="Front. Microbiol.">
        <title>High-Level Heat Resistance of Spores of Bacillus amyloliquefaciens and Bacillus licheniformis Results from the Presence of a spoVA Operon in a Tn1546 Transposon.</title>
        <authorList>
            <person name="Berendsen E.M."/>
            <person name="Koning R.A."/>
            <person name="Boekhorst J."/>
            <person name="de Jong A."/>
            <person name="Kuipers O.P."/>
            <person name="Wells-Bennik M.H."/>
        </authorList>
    </citation>
    <scope>NUCLEOTIDE SEQUENCE [LARGE SCALE GENOMIC DNA]</scope>
    <source>
        <strain evidence="1 2">B4121</strain>
    </source>
</reference>